<evidence type="ECO:0000313" key="1">
    <source>
        <dbReference type="Ensembl" id="ENSSMRP00000024144.1"/>
    </source>
</evidence>
<name>A0A8D0DZM9_SALMN</name>
<dbReference type="Ensembl" id="ENSSMRT00000028297.1">
    <property type="protein sequence ID" value="ENSSMRP00000024144.1"/>
    <property type="gene ID" value="ENSSMRG00000018742.1"/>
</dbReference>
<accession>A0A8D0DZM9</accession>
<evidence type="ECO:0000313" key="2">
    <source>
        <dbReference type="Proteomes" id="UP000694421"/>
    </source>
</evidence>
<proteinExistence type="predicted"/>
<dbReference type="AlphaFoldDB" id="A0A8D0DZM9"/>
<reference evidence="1" key="2">
    <citation type="submission" date="2025-09" db="UniProtKB">
        <authorList>
            <consortium name="Ensembl"/>
        </authorList>
    </citation>
    <scope>IDENTIFICATION</scope>
</reference>
<protein>
    <submittedName>
        <fullName evidence="1">Uncharacterized protein</fullName>
    </submittedName>
</protein>
<keyword evidence="2" id="KW-1185">Reference proteome</keyword>
<dbReference type="Proteomes" id="UP000694421">
    <property type="component" value="Unplaced"/>
</dbReference>
<organism evidence="1 2">
    <name type="scientific">Salvator merianae</name>
    <name type="common">Argentine black and white tegu</name>
    <name type="synonym">Tupinambis merianae</name>
    <dbReference type="NCBI Taxonomy" id="96440"/>
    <lineage>
        <taxon>Eukaryota</taxon>
        <taxon>Metazoa</taxon>
        <taxon>Chordata</taxon>
        <taxon>Craniata</taxon>
        <taxon>Vertebrata</taxon>
        <taxon>Euteleostomi</taxon>
        <taxon>Lepidosauria</taxon>
        <taxon>Squamata</taxon>
        <taxon>Bifurcata</taxon>
        <taxon>Unidentata</taxon>
        <taxon>Episquamata</taxon>
        <taxon>Laterata</taxon>
        <taxon>Teiioidea</taxon>
        <taxon>Teiidae</taxon>
        <taxon>Salvator</taxon>
    </lineage>
</organism>
<sequence>MLSLAPFVSFFSCADMSEYIQQRMMKCSTFKLMNNLWGSFFFSLKKITATYTFIHQIEIYSSHCISCPSHLLQHCAFKGGVQHEAMYKDT</sequence>
<reference evidence="1" key="1">
    <citation type="submission" date="2025-08" db="UniProtKB">
        <authorList>
            <consortium name="Ensembl"/>
        </authorList>
    </citation>
    <scope>IDENTIFICATION</scope>
</reference>